<evidence type="ECO:0000313" key="3">
    <source>
        <dbReference type="Proteomes" id="UP000019335"/>
    </source>
</evidence>
<name>W7TRT7_9STRA</name>
<accession>W7TRT7</accession>
<organism evidence="2 3">
    <name type="scientific">Nannochloropsis gaditana</name>
    <dbReference type="NCBI Taxonomy" id="72520"/>
    <lineage>
        <taxon>Eukaryota</taxon>
        <taxon>Sar</taxon>
        <taxon>Stramenopiles</taxon>
        <taxon>Ochrophyta</taxon>
        <taxon>Eustigmatophyceae</taxon>
        <taxon>Eustigmatales</taxon>
        <taxon>Monodopsidaceae</taxon>
        <taxon>Nannochloropsis</taxon>
    </lineage>
</organism>
<gene>
    <name evidence="2" type="ORF">Naga_101647g2</name>
</gene>
<feature type="compositionally biased region" description="Basic residues" evidence="1">
    <location>
        <begin position="71"/>
        <end position="80"/>
    </location>
</feature>
<keyword evidence="3" id="KW-1185">Reference proteome</keyword>
<dbReference type="AlphaFoldDB" id="W7TRT7"/>
<comment type="caution">
    <text evidence="2">The sequence shown here is derived from an EMBL/GenBank/DDBJ whole genome shotgun (WGS) entry which is preliminary data.</text>
</comment>
<evidence type="ECO:0000313" key="2">
    <source>
        <dbReference type="EMBL" id="EWM23266.1"/>
    </source>
</evidence>
<proteinExistence type="predicted"/>
<dbReference type="Proteomes" id="UP000019335">
    <property type="component" value="Chromosome 17"/>
</dbReference>
<protein>
    <submittedName>
        <fullName evidence="2">Uncharacterized protein</fullName>
    </submittedName>
</protein>
<feature type="region of interest" description="Disordered" evidence="1">
    <location>
        <begin position="61"/>
        <end position="87"/>
    </location>
</feature>
<sequence>MLGRVHGGPHSSPHQYRLIGQDSLRSMLPETMQAHADDDARLDSGANPSIMVVPRLHLRLKTPTPDAHSGSMHRTRHGSLTRRCCAS</sequence>
<dbReference type="OrthoDB" id="10461218at2759"/>
<evidence type="ECO:0000256" key="1">
    <source>
        <dbReference type="SAM" id="MobiDB-lite"/>
    </source>
</evidence>
<reference evidence="2 3" key="1">
    <citation type="journal article" date="2014" name="Mol. Plant">
        <title>Chromosome Scale Genome Assembly and Transcriptome Profiling of Nannochloropsis gaditana in Nitrogen Depletion.</title>
        <authorList>
            <person name="Corteggiani Carpinelli E."/>
            <person name="Telatin A."/>
            <person name="Vitulo N."/>
            <person name="Forcato C."/>
            <person name="D'Angelo M."/>
            <person name="Schiavon R."/>
            <person name="Vezzi A."/>
            <person name="Giacometti G.M."/>
            <person name="Morosinotto T."/>
            <person name="Valle G."/>
        </authorList>
    </citation>
    <scope>NUCLEOTIDE SEQUENCE [LARGE SCALE GENOMIC DNA]</scope>
    <source>
        <strain evidence="2 3">B-31</strain>
    </source>
</reference>
<dbReference type="EMBL" id="AZIL01001702">
    <property type="protein sequence ID" value="EWM23266.1"/>
    <property type="molecule type" value="Genomic_DNA"/>
</dbReference>